<accession>A0AAW0XXK4</accession>
<gene>
    <name evidence="1" type="ORF">OTU49_015779</name>
</gene>
<evidence type="ECO:0000313" key="2">
    <source>
        <dbReference type="Proteomes" id="UP001445076"/>
    </source>
</evidence>
<dbReference type="Proteomes" id="UP001445076">
    <property type="component" value="Unassembled WGS sequence"/>
</dbReference>
<protein>
    <submittedName>
        <fullName evidence="1">Uncharacterized protein</fullName>
    </submittedName>
</protein>
<evidence type="ECO:0000313" key="1">
    <source>
        <dbReference type="EMBL" id="KAK8749293.1"/>
    </source>
</evidence>
<name>A0AAW0XXK4_CHEQU</name>
<organism evidence="1 2">
    <name type="scientific">Cherax quadricarinatus</name>
    <name type="common">Australian red claw crayfish</name>
    <dbReference type="NCBI Taxonomy" id="27406"/>
    <lineage>
        <taxon>Eukaryota</taxon>
        <taxon>Metazoa</taxon>
        <taxon>Ecdysozoa</taxon>
        <taxon>Arthropoda</taxon>
        <taxon>Crustacea</taxon>
        <taxon>Multicrustacea</taxon>
        <taxon>Malacostraca</taxon>
        <taxon>Eumalacostraca</taxon>
        <taxon>Eucarida</taxon>
        <taxon>Decapoda</taxon>
        <taxon>Pleocyemata</taxon>
        <taxon>Astacidea</taxon>
        <taxon>Parastacoidea</taxon>
        <taxon>Parastacidae</taxon>
        <taxon>Cherax</taxon>
    </lineage>
</organism>
<dbReference type="EMBL" id="JARKIK010000010">
    <property type="protein sequence ID" value="KAK8749293.1"/>
    <property type="molecule type" value="Genomic_DNA"/>
</dbReference>
<reference evidence="1 2" key="1">
    <citation type="journal article" date="2024" name="BMC Genomics">
        <title>Genome assembly of redclaw crayfish (Cherax quadricarinatus) provides insights into its immune adaptation and hypoxia tolerance.</title>
        <authorList>
            <person name="Liu Z."/>
            <person name="Zheng J."/>
            <person name="Li H."/>
            <person name="Fang K."/>
            <person name="Wang S."/>
            <person name="He J."/>
            <person name="Zhou D."/>
            <person name="Weng S."/>
            <person name="Chi M."/>
            <person name="Gu Z."/>
            <person name="He J."/>
            <person name="Li F."/>
            <person name="Wang M."/>
        </authorList>
    </citation>
    <scope>NUCLEOTIDE SEQUENCE [LARGE SCALE GENOMIC DNA]</scope>
    <source>
        <strain evidence="1">ZL_2023a</strain>
    </source>
</reference>
<comment type="caution">
    <text evidence="1">The sequence shown here is derived from an EMBL/GenBank/DDBJ whole genome shotgun (WGS) entry which is preliminary data.</text>
</comment>
<sequence>MAPTTSAGSRRTPASPRQVASSVASSVVASVQYVTASVRVLLVGCFQCSSIKPACWRRQRQQDGAWFDSDKLQVEHPYCYVNPVALSDVLPETASTPTQQSLPQNQQPKSLQHPKLLQEAKPLEQLKPLHQSKTLHDAKSTQNGLPPGDNHVSQGLNIIYTPEFNTKVCDKPLVSAGENHEGTTIHYNNDRVKSPLVESFAAKLEADLRKLESDRQRAEGEVLRPLTETIIHDDTDSVSQYVWKESERSLGFQDEEEPYRPYYCVNFEDDRGVESEVWKPSELEEVFECYNMAAFYSYGATLQISEKFPSKIRGEKYEEIFPTSFHNNNNNNTIVKVFKSASESGQTLALTDTNSVLKENLPENESVQRKQTVTEDQLKELVCRCVEAESVGDVNFSFPGEGTSTNVMCYDSVYFGDRSFNKLLIFDLVKSVMSECKEYYPHSLSLCVDYPVHLVQNRVLCILQKAKDDTNLNPTGMQVFRSGSLCVSESNWQHKQLLADTLVESIVASEVHLQDPAWQDFSQEELELKEAISNELLNDLISESATLFSSILKKKLLQ</sequence>
<proteinExistence type="predicted"/>
<keyword evidence="2" id="KW-1185">Reference proteome</keyword>
<dbReference type="AlphaFoldDB" id="A0AAW0XXK4"/>